<comment type="cofactor">
    <cofactor evidence="1 12">
        <name>pyridoxal 5'-phosphate</name>
        <dbReference type="ChEBI" id="CHEBI:597326"/>
    </cofactor>
</comment>
<comment type="similarity">
    <text evidence="4 12">Belongs to the class-II pyridoxal-phosphate-dependent aminotransferase family. Histidinol-phosphate aminotransferase subfamily.</text>
</comment>
<dbReference type="Proteomes" id="UP000244956">
    <property type="component" value="Unassembled WGS sequence"/>
</dbReference>
<proteinExistence type="inferred from homology"/>
<dbReference type="SUPFAM" id="SSF53383">
    <property type="entry name" value="PLP-dependent transferases"/>
    <property type="match status" value="1"/>
</dbReference>
<dbReference type="InterPro" id="IPR015422">
    <property type="entry name" value="PyrdxlP-dep_Trfase_small"/>
</dbReference>
<evidence type="ECO:0000256" key="2">
    <source>
        <dbReference type="ARBA" id="ARBA00005011"/>
    </source>
</evidence>
<evidence type="ECO:0000313" key="15">
    <source>
        <dbReference type="Proteomes" id="UP000244956"/>
    </source>
</evidence>
<dbReference type="OrthoDB" id="9813612at2"/>
<evidence type="ECO:0000256" key="5">
    <source>
        <dbReference type="ARBA" id="ARBA00011738"/>
    </source>
</evidence>
<dbReference type="AlphaFoldDB" id="A0A2U2BDR9"/>
<evidence type="ECO:0000256" key="3">
    <source>
        <dbReference type="ARBA" id="ARBA00005189"/>
    </source>
</evidence>
<comment type="catalytic activity">
    <reaction evidence="11 12">
        <text>L-histidinol phosphate + 2-oxoglutarate = 3-(imidazol-4-yl)-2-oxopropyl phosphate + L-glutamate</text>
        <dbReference type="Rhea" id="RHEA:23744"/>
        <dbReference type="ChEBI" id="CHEBI:16810"/>
        <dbReference type="ChEBI" id="CHEBI:29985"/>
        <dbReference type="ChEBI" id="CHEBI:57766"/>
        <dbReference type="ChEBI" id="CHEBI:57980"/>
        <dbReference type="EC" id="2.6.1.9"/>
    </reaction>
</comment>
<keyword evidence="10 12" id="KW-0368">Histidine biosynthesis</keyword>
<accession>A0A2U2BDR9</accession>
<dbReference type="PANTHER" id="PTHR42885:SF2">
    <property type="entry name" value="HISTIDINOL-PHOSPHATE AMINOTRANSFERASE"/>
    <property type="match status" value="1"/>
</dbReference>
<dbReference type="InterPro" id="IPR005861">
    <property type="entry name" value="HisP_aminotrans"/>
</dbReference>
<dbReference type="EC" id="2.6.1.9" evidence="12"/>
<evidence type="ECO:0000256" key="10">
    <source>
        <dbReference type="ARBA" id="ARBA00023102"/>
    </source>
</evidence>
<name>A0A2U2BDR9_9BACT</name>
<dbReference type="PANTHER" id="PTHR42885">
    <property type="entry name" value="HISTIDINOL-PHOSPHATE AMINOTRANSFERASE-RELATED"/>
    <property type="match status" value="1"/>
</dbReference>
<dbReference type="RefSeq" id="WP_109262670.1">
    <property type="nucleotide sequence ID" value="NZ_QEWP01000001.1"/>
</dbReference>
<dbReference type="UniPathway" id="UPA00031">
    <property type="reaction ID" value="UER00012"/>
</dbReference>
<dbReference type="CDD" id="cd00609">
    <property type="entry name" value="AAT_like"/>
    <property type="match status" value="1"/>
</dbReference>
<dbReference type="InterPro" id="IPR015421">
    <property type="entry name" value="PyrdxlP-dep_Trfase_major"/>
</dbReference>
<sequence>MKPLEKLLRPNIRDLKPYSSARDEYSGEAAVFLDANENPFNAPYNRYPDPYQRELKKRIASLKKTKPENTFLGNGSDEAIDVAIRAFCEPGVDNIVSISPTYGMYQVAADINNIEVRKVLLKPDFELDPDALLREADEHTKIIFLCSPNNPTGNCFKEEGIRKVLEGFQGIVVLDEAYIDFAPEKSWLPKLEDYPNLIILQTFSKAWGMAGIRLGMGFASTQIINVFSKIKYPYNVNILTQKKALNLLNESQDMEQWVENLLTERARLTKALNQCKFVNKIYPTDANFILLKADAPRDIYNYLVGNKIIIRDRSNVALCEGCLRITVGTQEENKKLLAALEGYQNRINKA</sequence>
<feature type="modified residue" description="N6-(pyridoxal phosphate)lysine" evidence="12">
    <location>
        <position position="205"/>
    </location>
</feature>
<evidence type="ECO:0000259" key="13">
    <source>
        <dbReference type="Pfam" id="PF00155"/>
    </source>
</evidence>
<keyword evidence="6 12" id="KW-0032">Aminotransferase</keyword>
<evidence type="ECO:0000256" key="12">
    <source>
        <dbReference type="HAMAP-Rule" id="MF_01023"/>
    </source>
</evidence>
<dbReference type="GO" id="GO:0004400">
    <property type="term" value="F:histidinol-phosphate transaminase activity"/>
    <property type="evidence" value="ECO:0007669"/>
    <property type="project" value="UniProtKB-UniRule"/>
</dbReference>
<protein>
    <recommendedName>
        <fullName evidence="12">Histidinol-phosphate aminotransferase</fullName>
        <ecNumber evidence="12">2.6.1.9</ecNumber>
    </recommendedName>
    <alternativeName>
        <fullName evidence="12">Imidazole acetol-phosphate transaminase</fullName>
    </alternativeName>
</protein>
<dbReference type="GO" id="GO:0030170">
    <property type="term" value="F:pyridoxal phosphate binding"/>
    <property type="evidence" value="ECO:0007669"/>
    <property type="project" value="InterPro"/>
</dbReference>
<evidence type="ECO:0000256" key="11">
    <source>
        <dbReference type="ARBA" id="ARBA00047481"/>
    </source>
</evidence>
<dbReference type="InterPro" id="IPR001917">
    <property type="entry name" value="Aminotrans_II_pyridoxalP_BS"/>
</dbReference>
<dbReference type="NCBIfam" id="TIGR01141">
    <property type="entry name" value="hisC"/>
    <property type="match status" value="1"/>
</dbReference>
<dbReference type="InterPro" id="IPR015424">
    <property type="entry name" value="PyrdxlP-dep_Trfase"/>
</dbReference>
<dbReference type="InterPro" id="IPR004839">
    <property type="entry name" value="Aminotransferase_I/II_large"/>
</dbReference>
<evidence type="ECO:0000256" key="1">
    <source>
        <dbReference type="ARBA" id="ARBA00001933"/>
    </source>
</evidence>
<comment type="subunit">
    <text evidence="5 12">Homodimer.</text>
</comment>
<evidence type="ECO:0000256" key="9">
    <source>
        <dbReference type="ARBA" id="ARBA00022898"/>
    </source>
</evidence>
<evidence type="ECO:0000256" key="8">
    <source>
        <dbReference type="ARBA" id="ARBA00022679"/>
    </source>
</evidence>
<gene>
    <name evidence="12 14" type="primary">hisC</name>
    <name evidence="14" type="ORF">DDZ16_01640</name>
</gene>
<keyword evidence="8 12" id="KW-0808">Transferase</keyword>
<comment type="caution">
    <text evidence="14">The sequence shown here is derived from an EMBL/GenBank/DDBJ whole genome shotgun (WGS) entry which is preliminary data.</text>
</comment>
<comment type="pathway">
    <text evidence="2 12">Amino-acid biosynthesis; L-histidine biosynthesis; L-histidine from 5-phospho-alpha-D-ribose 1-diphosphate: step 7/9.</text>
</comment>
<dbReference type="Gene3D" id="3.90.1150.10">
    <property type="entry name" value="Aspartate Aminotransferase, domain 1"/>
    <property type="match status" value="1"/>
</dbReference>
<comment type="pathway">
    <text evidence="3">Lipid metabolism.</text>
</comment>
<dbReference type="EMBL" id="QEWP01000001">
    <property type="protein sequence ID" value="PWE01216.1"/>
    <property type="molecule type" value="Genomic_DNA"/>
</dbReference>
<evidence type="ECO:0000313" key="14">
    <source>
        <dbReference type="EMBL" id="PWE01216.1"/>
    </source>
</evidence>
<keyword evidence="15" id="KW-1185">Reference proteome</keyword>
<feature type="domain" description="Aminotransferase class I/classII large" evidence="13">
    <location>
        <begin position="43"/>
        <end position="340"/>
    </location>
</feature>
<keyword evidence="9 12" id="KW-0663">Pyridoxal phosphate</keyword>
<organism evidence="14 15">
    <name type="scientific">Marinilabilia rubra</name>
    <dbReference type="NCBI Taxonomy" id="2162893"/>
    <lineage>
        <taxon>Bacteria</taxon>
        <taxon>Pseudomonadati</taxon>
        <taxon>Bacteroidota</taxon>
        <taxon>Bacteroidia</taxon>
        <taxon>Marinilabiliales</taxon>
        <taxon>Marinilabiliaceae</taxon>
        <taxon>Marinilabilia</taxon>
    </lineage>
</organism>
<evidence type="ECO:0000256" key="6">
    <source>
        <dbReference type="ARBA" id="ARBA00022576"/>
    </source>
</evidence>
<evidence type="ECO:0000256" key="7">
    <source>
        <dbReference type="ARBA" id="ARBA00022605"/>
    </source>
</evidence>
<keyword evidence="7 12" id="KW-0028">Amino-acid biosynthesis</keyword>
<dbReference type="PROSITE" id="PS00599">
    <property type="entry name" value="AA_TRANSFER_CLASS_2"/>
    <property type="match status" value="1"/>
</dbReference>
<evidence type="ECO:0000256" key="4">
    <source>
        <dbReference type="ARBA" id="ARBA00007970"/>
    </source>
</evidence>
<dbReference type="Pfam" id="PF00155">
    <property type="entry name" value="Aminotran_1_2"/>
    <property type="match status" value="1"/>
</dbReference>
<reference evidence="14 15" key="1">
    <citation type="submission" date="2018-05" db="EMBL/GenBank/DDBJ databases">
        <title>Marinilabilia rubrum sp. nov., isolated from saltern sediment.</title>
        <authorList>
            <person name="Zhang R."/>
        </authorList>
    </citation>
    <scope>NUCLEOTIDE SEQUENCE [LARGE SCALE GENOMIC DNA]</scope>
    <source>
        <strain evidence="14 15">WTE16</strain>
    </source>
</reference>
<dbReference type="Gene3D" id="3.40.640.10">
    <property type="entry name" value="Type I PLP-dependent aspartate aminotransferase-like (Major domain)"/>
    <property type="match status" value="1"/>
</dbReference>
<dbReference type="HAMAP" id="MF_01023">
    <property type="entry name" value="HisC_aminotrans_2"/>
    <property type="match status" value="1"/>
</dbReference>
<dbReference type="GO" id="GO:0000105">
    <property type="term" value="P:L-histidine biosynthetic process"/>
    <property type="evidence" value="ECO:0007669"/>
    <property type="project" value="UniProtKB-UniRule"/>
</dbReference>